<dbReference type="EMBL" id="DQIR01049405">
    <property type="protein sequence ID" value="HDA04881.1"/>
    <property type="molecule type" value="Transcribed_RNA"/>
</dbReference>
<proteinExistence type="predicted"/>
<protein>
    <submittedName>
        <fullName evidence="2">Uncharacterized protein</fullName>
    </submittedName>
</protein>
<reference evidence="2" key="1">
    <citation type="journal article" date="2019" name="PeerJ">
        <title>Genes of the pig, Sus scrofa, reconstructed with EvidentialGene.</title>
        <authorList>
            <person name="Gilbert D.G."/>
        </authorList>
    </citation>
    <scope>NUCLEOTIDE SEQUENCE</scope>
</reference>
<dbReference type="AlphaFoldDB" id="A0A480FXR7"/>
<sequence length="138" mass="15680">MEHSVGSFSGRAEPWGFSEHVVPPLPVFYPCLCPSEKPEWKESWMAGVSLGRNFGGQSPRTGQRGRTGHLMNKHNTSGLNSFSRKVQHNYFNERGTHRPRSSCYGTRRRANWSPYSWYLRQLAPNSVVLLCVLISLCP</sequence>
<organism evidence="2">
    <name type="scientific">Sus scrofa</name>
    <name type="common">Pig</name>
    <dbReference type="NCBI Taxonomy" id="9823"/>
    <lineage>
        <taxon>Eukaryota</taxon>
        <taxon>Metazoa</taxon>
        <taxon>Chordata</taxon>
        <taxon>Craniata</taxon>
        <taxon>Vertebrata</taxon>
        <taxon>Euteleostomi</taxon>
        <taxon>Mammalia</taxon>
        <taxon>Eutheria</taxon>
        <taxon>Laurasiatheria</taxon>
        <taxon>Artiodactyla</taxon>
        <taxon>Suina</taxon>
        <taxon>Suidae</taxon>
        <taxon>Sus</taxon>
    </lineage>
</organism>
<dbReference type="EMBL" id="DQIR01049404">
    <property type="protein sequence ID" value="HDA04880.1"/>
    <property type="molecule type" value="Transcribed_RNA"/>
</dbReference>
<evidence type="ECO:0000256" key="1">
    <source>
        <dbReference type="SAM" id="MobiDB-lite"/>
    </source>
</evidence>
<feature type="region of interest" description="Disordered" evidence="1">
    <location>
        <begin position="54"/>
        <end position="78"/>
    </location>
</feature>
<evidence type="ECO:0000313" key="2">
    <source>
        <dbReference type="EMBL" id="HDA04880.1"/>
    </source>
</evidence>
<accession>A0A480FXR7</accession>
<name>A0A480FXR7_PIG</name>